<feature type="domain" description="B box-type" evidence="9">
    <location>
        <begin position="19"/>
        <end position="66"/>
    </location>
</feature>
<evidence type="ECO:0000259" key="10">
    <source>
        <dbReference type="PROSITE" id="PS51017"/>
    </source>
</evidence>
<evidence type="ECO:0000256" key="5">
    <source>
        <dbReference type="ARBA" id="ARBA00022833"/>
    </source>
</evidence>
<reference evidence="11 12" key="1">
    <citation type="submission" date="2024-11" db="EMBL/GenBank/DDBJ databases">
        <title>Chromosome-level genome assembly of Eucalyptus globulus Labill. provides insights into its genome evolution.</title>
        <authorList>
            <person name="Li X."/>
        </authorList>
    </citation>
    <scope>NUCLEOTIDE SEQUENCE [LARGE SCALE GENOMIC DNA]</scope>
    <source>
        <strain evidence="11">CL2024</strain>
        <tissue evidence="11">Fresh tender leaves</tissue>
    </source>
</reference>
<evidence type="ECO:0000259" key="9">
    <source>
        <dbReference type="PROSITE" id="PS50119"/>
    </source>
</evidence>
<keyword evidence="4 7" id="KW-0863">Zinc-finger</keyword>
<keyword evidence="12" id="KW-1185">Reference proteome</keyword>
<organism evidence="11 12">
    <name type="scientific">Eucalyptus globulus</name>
    <name type="common">Tasmanian blue gum</name>
    <dbReference type="NCBI Taxonomy" id="34317"/>
    <lineage>
        <taxon>Eukaryota</taxon>
        <taxon>Viridiplantae</taxon>
        <taxon>Streptophyta</taxon>
        <taxon>Embryophyta</taxon>
        <taxon>Tracheophyta</taxon>
        <taxon>Spermatophyta</taxon>
        <taxon>Magnoliopsida</taxon>
        <taxon>eudicotyledons</taxon>
        <taxon>Gunneridae</taxon>
        <taxon>Pentapetalae</taxon>
        <taxon>rosids</taxon>
        <taxon>malvids</taxon>
        <taxon>Myrtales</taxon>
        <taxon>Myrtaceae</taxon>
        <taxon>Myrtoideae</taxon>
        <taxon>Eucalypteae</taxon>
        <taxon>Eucalyptus</taxon>
    </lineage>
</organism>
<evidence type="ECO:0000256" key="3">
    <source>
        <dbReference type="ARBA" id="ARBA00022723"/>
    </source>
</evidence>
<proteinExistence type="inferred from homology"/>
<evidence type="ECO:0000256" key="4">
    <source>
        <dbReference type="ARBA" id="ARBA00022771"/>
    </source>
</evidence>
<accession>A0ABD3IRD7</accession>
<dbReference type="AlphaFoldDB" id="A0ABD3IRD7"/>
<evidence type="ECO:0000256" key="1">
    <source>
        <dbReference type="ARBA" id="ARBA00004123"/>
    </source>
</evidence>
<keyword evidence="3" id="KW-0479">Metal-binding</keyword>
<dbReference type="InterPro" id="IPR010402">
    <property type="entry name" value="CCT_domain"/>
</dbReference>
<dbReference type="PANTHER" id="PTHR31319">
    <property type="entry name" value="ZINC FINGER PROTEIN CONSTANS-LIKE 4"/>
    <property type="match status" value="1"/>
</dbReference>
<dbReference type="PANTHER" id="PTHR31319:SF45">
    <property type="entry name" value="ZINC FINGER PROTEIN HD1-LIKE"/>
    <property type="match status" value="1"/>
</dbReference>
<dbReference type="PROSITE" id="PS50119">
    <property type="entry name" value="ZF_BBOX"/>
    <property type="match status" value="2"/>
</dbReference>
<dbReference type="InterPro" id="IPR049808">
    <property type="entry name" value="CONSTANS-like_Bbox1"/>
</dbReference>
<gene>
    <name evidence="11" type="ORF">ACJRO7_008253</name>
</gene>
<protein>
    <submittedName>
        <fullName evidence="11">Uncharacterized protein</fullName>
    </submittedName>
</protein>
<comment type="caution">
    <text evidence="11">The sequence shown here is derived from an EMBL/GenBank/DDBJ whole genome shotgun (WGS) entry which is preliminary data.</text>
</comment>
<keyword evidence="6 8" id="KW-0539">Nucleus</keyword>
<dbReference type="CDD" id="cd19821">
    <property type="entry name" value="Bbox1_BBX-like"/>
    <property type="match status" value="2"/>
</dbReference>
<comment type="subcellular location">
    <subcellularLocation>
        <location evidence="1 8">Nucleus</location>
    </subcellularLocation>
</comment>
<evidence type="ECO:0000256" key="8">
    <source>
        <dbReference type="PROSITE-ProRule" id="PRU00357"/>
    </source>
</evidence>
<evidence type="ECO:0000256" key="7">
    <source>
        <dbReference type="PROSITE-ProRule" id="PRU00024"/>
    </source>
</evidence>
<evidence type="ECO:0000313" key="12">
    <source>
        <dbReference type="Proteomes" id="UP001634007"/>
    </source>
</evidence>
<dbReference type="Proteomes" id="UP001634007">
    <property type="component" value="Unassembled WGS sequence"/>
</dbReference>
<dbReference type="EMBL" id="JBJKBG010000011">
    <property type="protein sequence ID" value="KAL3716640.1"/>
    <property type="molecule type" value="Genomic_DNA"/>
</dbReference>
<dbReference type="GO" id="GO:0005634">
    <property type="term" value="C:nucleus"/>
    <property type="evidence" value="ECO:0007669"/>
    <property type="project" value="UniProtKB-SubCell"/>
</dbReference>
<dbReference type="PROSITE" id="PS51017">
    <property type="entry name" value="CCT"/>
    <property type="match status" value="1"/>
</dbReference>
<dbReference type="Pfam" id="PF06203">
    <property type="entry name" value="CCT"/>
    <property type="match status" value="1"/>
</dbReference>
<dbReference type="InterPro" id="IPR000315">
    <property type="entry name" value="Znf_B-box"/>
</dbReference>
<dbReference type="Pfam" id="PF00643">
    <property type="entry name" value="zf-B_box"/>
    <property type="match status" value="1"/>
</dbReference>
<name>A0ABD3IRD7_EUCGL</name>
<feature type="domain" description="CCT" evidence="10">
    <location>
        <begin position="294"/>
        <end position="336"/>
    </location>
</feature>
<dbReference type="InterPro" id="IPR045281">
    <property type="entry name" value="CONSTANS-like"/>
</dbReference>
<evidence type="ECO:0000256" key="2">
    <source>
        <dbReference type="ARBA" id="ARBA00010024"/>
    </source>
</evidence>
<evidence type="ECO:0000256" key="6">
    <source>
        <dbReference type="ARBA" id="ARBA00023242"/>
    </source>
</evidence>
<dbReference type="SMART" id="SM00336">
    <property type="entry name" value="BBOX"/>
    <property type="match status" value="2"/>
</dbReference>
<feature type="domain" description="B box-type" evidence="9">
    <location>
        <begin position="62"/>
        <end position="109"/>
    </location>
</feature>
<keyword evidence="5" id="KW-0862">Zinc</keyword>
<dbReference type="GO" id="GO:0008270">
    <property type="term" value="F:zinc ion binding"/>
    <property type="evidence" value="ECO:0007669"/>
    <property type="project" value="UniProtKB-KW"/>
</dbReference>
<evidence type="ECO:0000313" key="11">
    <source>
        <dbReference type="EMBL" id="KAL3716640.1"/>
    </source>
</evidence>
<sequence length="363" mass="40408">MASTLLHKELMNVSPSTHGYPRLCNMCKAASCVFFCQSHSAFLCAGCDQIAHEGNISDAQHERFWICNSCENSPASFACEADAAVLCANCDIEIHSANMLACRHTRVPVTPLSSSLYGPPSSTLDQNAETEGQKAHECIEEDEINSWLLLNPPNRKGNQTSDELPYGGEADEYLDLIEYGSCTEHQALDECNPLETRIDKGQSTSDGVVPVQLMDSTAQQNVCWDNKNGIAKDAFVSNPSSNHTVSHSIFHASISRLQTMNEISNSYARIPIGTTGIFSNPPLLRPFQNPAINREAKVLRYKEKRKARKFDKKIRYALRKTYADSRPRVKGRFARRSAAELKVDQMFSIEDYGYGFVSCIKFC</sequence>
<comment type="similarity">
    <text evidence="2">Belongs to the CONSTANS family.</text>
</comment>